<dbReference type="RefSeq" id="WP_015258225.1">
    <property type="nucleotide sequence ID" value="NC_019902.2"/>
</dbReference>
<dbReference type="GO" id="GO:0007059">
    <property type="term" value="P:chromosome segregation"/>
    <property type="evidence" value="ECO:0007669"/>
    <property type="project" value="UniProtKB-UniRule"/>
</dbReference>
<comment type="similarity">
    <text evidence="6">Belongs to the SMC family.</text>
</comment>
<dbReference type="Gene3D" id="1.10.287.1490">
    <property type="match status" value="1"/>
</dbReference>
<comment type="subunit">
    <text evidence="6">Homodimer.</text>
</comment>
<evidence type="ECO:0000256" key="6">
    <source>
        <dbReference type="HAMAP-Rule" id="MF_01894"/>
    </source>
</evidence>
<evidence type="ECO:0000313" key="9">
    <source>
        <dbReference type="EMBL" id="AGA33089.1"/>
    </source>
</evidence>
<dbReference type="GO" id="GO:0007062">
    <property type="term" value="P:sister chromatid cohesion"/>
    <property type="evidence" value="ECO:0007669"/>
    <property type="project" value="InterPro"/>
</dbReference>
<organism evidence="9 10">
    <name type="scientific">Thioalkalivibrio nitratireducens (strain DSM 14787 / UNIQEM 213 / ALEN2)</name>
    <dbReference type="NCBI Taxonomy" id="1255043"/>
    <lineage>
        <taxon>Bacteria</taxon>
        <taxon>Pseudomonadati</taxon>
        <taxon>Pseudomonadota</taxon>
        <taxon>Gammaproteobacteria</taxon>
        <taxon>Chromatiales</taxon>
        <taxon>Ectothiorhodospiraceae</taxon>
        <taxon>Thioalkalivibrio</taxon>
    </lineage>
</organism>
<reference evidence="9" key="1">
    <citation type="submission" date="2015-12" db="EMBL/GenBank/DDBJ databases">
        <authorList>
            <person name="Tikhonova T.V."/>
            <person name="Pavlov A.R."/>
            <person name="Beletsky A.V."/>
            <person name="Mardanov A.V."/>
            <person name="Sorokin D.Y."/>
            <person name="Ravin N.V."/>
            <person name="Popov V.O."/>
        </authorList>
    </citation>
    <scope>NUCLEOTIDE SEQUENCE</scope>
    <source>
        <strain evidence="9">DSM 14787</strain>
    </source>
</reference>
<dbReference type="PIRSF" id="PIRSF005719">
    <property type="entry name" value="SMC"/>
    <property type="match status" value="1"/>
</dbReference>
<dbReference type="InterPro" id="IPR003395">
    <property type="entry name" value="RecF/RecN/SMC_N"/>
</dbReference>
<evidence type="ECO:0000256" key="7">
    <source>
        <dbReference type="SAM" id="MobiDB-lite"/>
    </source>
</evidence>
<dbReference type="AlphaFoldDB" id="L0DU19"/>
<dbReference type="InterPro" id="IPR011890">
    <property type="entry name" value="SMC_prok"/>
</dbReference>
<evidence type="ECO:0000259" key="8">
    <source>
        <dbReference type="Pfam" id="PF02463"/>
    </source>
</evidence>
<sequence>MRLARIKLAGFKSFVDPTTLMLPGNRVGIVGPNGCGKSNTIDAVRWVMGESSAKHLRGDSSEDVIFNGSASRKPVGQASIELFFDNSEGRLGGEYSSFAEISVRRALSRDGQSKYYLNGQRARKRDVTDLFLGTGLGPRSYAIIEQGMISRLIEARPEELRVYLEEAAGISKYKERRRETENRIRHTRENLERLDDVREEVERQAGKLTRQAEIAEKYQELAAQRRQRRAELLLLRLKALEQRMETERLQLVEAETALTGLRAHVQQKETETEGLRVRRAELEQAQQAAQAGFYDVSADVSRLEQSIRHAEAELEREAREQVQLEARVQESARAEEAARSRVQEAEAAIEVHDLECETAVAAQELAEQASETAEEAMHAAREERSQWHRAMAEPQQAAQLARTRMDHADQLLQRARQRRERLREEQGRLLSTEGSADLKQAERELAVAAQGYEQLQERRAALRDTLSERRSELQEEQERSHGAERRAREIAGQLASLKILPGLDRDEDREAFARWAREHGIDPGRRVAAQIEVDPGWEAAVEVVLGQWFEAVLASLDELPPALPDAAFRALDPAVDAASFPADSLAARVRAPDALRALLAAVQCAETLDEAWARLDAGGSPGMSVVTPHGSWIGPGWLCHRTVDRQVEGVIERLRLERSLEQEAAELWAQGEAFSARLDELRDVIRGVEGDLEQTESGLRESQREVSRLEAQVQRLRERAQQADERRRRLDQEIAELEEEIERASVQRDEALAERNEALSRLEGLDRDRERLEQQVAEAERRQREARNDAQQARDRASAMRLAVQEARHRVALEQGQVERLEQQRAQDRERLVQLQEARTGRLAPLDGWRNDLQQRLAQRQESEQALATARAALDACDADLRQLAADLRELGGQVEQGRAGCEERRLHLRELGVQQDQLAGQFGESGFEPEALGADLPEDAAIPAWEEAVAILDRKIERLGPINLAAIEEARSLAERSRYLREQHDDLITALETLESAMQKIDRETRALFRQTYDQVNEGLGQKFRRLFGGGEARLELTGDDLLDTGVAIMARPPGKRLSTIHLMSGGEKALTAAALVFAIFELNPAPFCMLDEVDAPLDEANVGRFCALLQDMSERIQFIFITHNKTTMAMAEQLIGVTMHEPGVSRLVSVDIDAAVELAEA</sequence>
<comment type="domain">
    <text evidence="6">Contains large globular domains required for ATP hydrolysis at each terminus and a third globular domain forming a flexible hinge near the middle of the molecule. These domains are separated by coiled-coil structures.</text>
</comment>
<dbReference type="GO" id="GO:0003677">
    <property type="term" value="F:DNA binding"/>
    <property type="evidence" value="ECO:0007669"/>
    <property type="project" value="UniProtKB-UniRule"/>
</dbReference>
<feature type="coiled-coil region" evidence="6">
    <location>
        <begin position="170"/>
        <end position="486"/>
    </location>
</feature>
<dbReference type="InterPro" id="IPR024704">
    <property type="entry name" value="SMC"/>
</dbReference>
<evidence type="ECO:0000256" key="3">
    <source>
        <dbReference type="ARBA" id="ARBA00022840"/>
    </source>
</evidence>
<keyword evidence="5 6" id="KW-0238">DNA-binding</keyword>
<feature type="domain" description="RecF/RecN/SMC N-terminal" evidence="8">
    <location>
        <begin position="3"/>
        <end position="1147"/>
    </location>
</feature>
<dbReference type="SUPFAM" id="SSF52540">
    <property type="entry name" value="P-loop containing nucleoside triphosphate hydrolases"/>
    <property type="match status" value="1"/>
</dbReference>
<evidence type="ECO:0000256" key="5">
    <source>
        <dbReference type="ARBA" id="ARBA00023125"/>
    </source>
</evidence>
<evidence type="ECO:0000313" key="10">
    <source>
        <dbReference type="Proteomes" id="UP000010809"/>
    </source>
</evidence>
<dbReference type="EMBL" id="CP003989">
    <property type="protein sequence ID" value="AGA33089.1"/>
    <property type="molecule type" value="Genomic_DNA"/>
</dbReference>
<evidence type="ECO:0000256" key="2">
    <source>
        <dbReference type="ARBA" id="ARBA00022741"/>
    </source>
</evidence>
<protein>
    <recommendedName>
        <fullName evidence="6">Chromosome partition protein Smc</fullName>
    </recommendedName>
</protein>
<feature type="binding site" evidence="6">
    <location>
        <begin position="32"/>
        <end position="39"/>
    </location>
    <ligand>
        <name>ATP</name>
        <dbReference type="ChEBI" id="CHEBI:30616"/>
    </ligand>
</feature>
<dbReference type="STRING" id="1255043.TVNIR_1419"/>
<gene>
    <name evidence="9" type="primary">smc [H]</name>
    <name evidence="6" type="synonym">smc</name>
    <name evidence="9" type="ordered locus">TVNIR_1419</name>
</gene>
<feature type="coiled-coil region" evidence="6">
    <location>
        <begin position="985"/>
        <end position="1012"/>
    </location>
</feature>
<dbReference type="GO" id="GO:0005737">
    <property type="term" value="C:cytoplasm"/>
    <property type="evidence" value="ECO:0007669"/>
    <property type="project" value="UniProtKB-SubCell"/>
</dbReference>
<keyword evidence="10" id="KW-1185">Reference proteome</keyword>
<dbReference type="HAMAP" id="MF_01894">
    <property type="entry name" value="Smc_prok"/>
    <property type="match status" value="1"/>
</dbReference>
<dbReference type="PANTHER" id="PTHR43977">
    <property type="entry name" value="STRUCTURAL MAINTENANCE OF CHROMOSOMES PROTEIN 3"/>
    <property type="match status" value="1"/>
</dbReference>
<name>L0DU19_THIND</name>
<dbReference type="OrthoDB" id="9808768at2"/>
<feature type="region of interest" description="Disordered" evidence="7">
    <location>
        <begin position="773"/>
        <end position="793"/>
    </location>
</feature>
<dbReference type="GO" id="GO:0005524">
    <property type="term" value="F:ATP binding"/>
    <property type="evidence" value="ECO:0007669"/>
    <property type="project" value="UniProtKB-UniRule"/>
</dbReference>
<dbReference type="GO" id="GO:0016887">
    <property type="term" value="F:ATP hydrolysis activity"/>
    <property type="evidence" value="ECO:0007669"/>
    <property type="project" value="InterPro"/>
</dbReference>
<comment type="function">
    <text evidence="6">Required for chromosome condensation and partitioning.</text>
</comment>
<keyword evidence="2 6" id="KW-0547">Nucleotide-binding</keyword>
<dbReference type="Proteomes" id="UP000010809">
    <property type="component" value="Chromosome"/>
</dbReference>
<keyword evidence="3 6" id="KW-0067">ATP-binding</keyword>
<dbReference type="InterPro" id="IPR027417">
    <property type="entry name" value="P-loop_NTPase"/>
</dbReference>
<keyword evidence="4 6" id="KW-0175">Coiled coil</keyword>
<dbReference type="KEGG" id="tni:TVNIR_1419"/>
<dbReference type="SUPFAM" id="SSF57997">
    <property type="entry name" value="Tropomyosin"/>
    <property type="match status" value="1"/>
</dbReference>
<dbReference type="GO" id="GO:0030261">
    <property type="term" value="P:chromosome condensation"/>
    <property type="evidence" value="ECO:0007669"/>
    <property type="project" value="InterPro"/>
</dbReference>
<keyword evidence="1 6" id="KW-0963">Cytoplasm</keyword>
<dbReference type="GO" id="GO:0006260">
    <property type="term" value="P:DNA replication"/>
    <property type="evidence" value="ECO:0007669"/>
    <property type="project" value="UniProtKB-UniRule"/>
</dbReference>
<evidence type="ECO:0000256" key="4">
    <source>
        <dbReference type="ARBA" id="ARBA00023054"/>
    </source>
</evidence>
<dbReference type="NCBIfam" id="TIGR02168">
    <property type="entry name" value="SMC_prok_B"/>
    <property type="match status" value="1"/>
</dbReference>
<dbReference type="CDD" id="cd03278">
    <property type="entry name" value="ABC_SMC_barmotin"/>
    <property type="match status" value="1"/>
</dbReference>
<evidence type="ECO:0000256" key="1">
    <source>
        <dbReference type="ARBA" id="ARBA00022490"/>
    </source>
</evidence>
<dbReference type="eggNOG" id="COG1196">
    <property type="taxonomic scope" value="Bacteria"/>
</dbReference>
<comment type="subcellular location">
    <subcellularLocation>
        <location evidence="6">Cytoplasm</location>
    </subcellularLocation>
</comment>
<dbReference type="Pfam" id="PF02463">
    <property type="entry name" value="SMC_N"/>
    <property type="match status" value="1"/>
</dbReference>
<dbReference type="Gene3D" id="3.40.50.300">
    <property type="entry name" value="P-loop containing nucleotide triphosphate hydrolases"/>
    <property type="match status" value="2"/>
</dbReference>
<dbReference type="PATRIC" id="fig|1255043.3.peg.1436"/>
<proteinExistence type="inferred from homology"/>
<dbReference type="HOGENOM" id="CLU_001042_2_2_6"/>
<accession>L0DU19</accession>